<name>A0A2P2NWL3_RHIMU</name>
<dbReference type="AlphaFoldDB" id="A0A2P2NWL3"/>
<proteinExistence type="predicted"/>
<organism evidence="1">
    <name type="scientific">Rhizophora mucronata</name>
    <name type="common">Asiatic mangrove</name>
    <dbReference type="NCBI Taxonomy" id="61149"/>
    <lineage>
        <taxon>Eukaryota</taxon>
        <taxon>Viridiplantae</taxon>
        <taxon>Streptophyta</taxon>
        <taxon>Embryophyta</taxon>
        <taxon>Tracheophyta</taxon>
        <taxon>Spermatophyta</taxon>
        <taxon>Magnoliopsida</taxon>
        <taxon>eudicotyledons</taxon>
        <taxon>Gunneridae</taxon>
        <taxon>Pentapetalae</taxon>
        <taxon>rosids</taxon>
        <taxon>fabids</taxon>
        <taxon>Malpighiales</taxon>
        <taxon>Rhizophoraceae</taxon>
        <taxon>Rhizophora</taxon>
    </lineage>
</organism>
<dbReference type="EMBL" id="GGEC01066361">
    <property type="protein sequence ID" value="MBX46845.1"/>
    <property type="molecule type" value="Transcribed_RNA"/>
</dbReference>
<protein>
    <submittedName>
        <fullName evidence="1">Uncharacterized protein</fullName>
    </submittedName>
</protein>
<sequence length="42" mass="5102">MQLFCVSVHMFVVAQYNVIRIRKEYQHLCLFFLYCSILNIAF</sequence>
<reference evidence="1" key="1">
    <citation type="submission" date="2018-02" db="EMBL/GenBank/DDBJ databases">
        <title>Rhizophora mucronata_Transcriptome.</title>
        <authorList>
            <person name="Meera S.P."/>
            <person name="Sreeshan A."/>
            <person name="Augustine A."/>
        </authorList>
    </citation>
    <scope>NUCLEOTIDE SEQUENCE</scope>
    <source>
        <tissue evidence="1">Leaf</tissue>
    </source>
</reference>
<evidence type="ECO:0000313" key="1">
    <source>
        <dbReference type="EMBL" id="MBX46845.1"/>
    </source>
</evidence>
<accession>A0A2P2NWL3</accession>